<dbReference type="PANTHER" id="PTHR32141:SF179">
    <property type="entry name" value="F-BOX DOMAIN-CONTAINING PROTEIN"/>
    <property type="match status" value="1"/>
</dbReference>
<dbReference type="InterPro" id="IPR055302">
    <property type="entry name" value="F-box_dom-containing"/>
</dbReference>
<sequence length="294" mass="33337">MEVVTGAKRRKLQAAGIEDDEDHDFISLLPDGVLGDIITLLPLEEGARTQASSCRLPVLDNLHELELFYHAFGPDISKSDAGDLSLPLSTFRFSSTLCSLCIFSSYRMLQFPMENAGTLIFPHLKQLTLKRVGISKSSLHGMLSRCPVLESLLLCCNVGYHHLRITSLQHNFKNEQPYGQLECLDLHLKRLVLTCYAGIESKVNFAKFFVVNARVLEHMTILGCYDDHEEWSGNQRKKLQLETRSSHGAEFDIKFDYESPGLVHIRDIHDLVTDDPFDMPVCSYYEDPIYHFGV</sequence>
<protein>
    <recommendedName>
        <fullName evidence="1">FBD domain-containing protein</fullName>
    </recommendedName>
</protein>
<dbReference type="PANTHER" id="PTHR32141">
    <property type="match status" value="1"/>
</dbReference>
<dbReference type="Gramene" id="TKW20614">
    <property type="protein sequence ID" value="TKW20614"/>
    <property type="gene ID" value="SEVIR_4G100800v2"/>
</dbReference>
<dbReference type="AlphaFoldDB" id="A0A4U6UYZ3"/>
<keyword evidence="3" id="KW-1185">Reference proteome</keyword>
<name>A0A4U6UYZ3_SETVI</name>
<evidence type="ECO:0000313" key="3">
    <source>
        <dbReference type="Proteomes" id="UP000298652"/>
    </source>
</evidence>
<dbReference type="Proteomes" id="UP000298652">
    <property type="component" value="Chromosome 4"/>
</dbReference>
<proteinExistence type="predicted"/>
<reference evidence="2" key="1">
    <citation type="submission" date="2019-03" db="EMBL/GenBank/DDBJ databases">
        <title>WGS assembly of Setaria viridis.</title>
        <authorList>
            <person name="Huang P."/>
            <person name="Jenkins J."/>
            <person name="Grimwood J."/>
            <person name="Barry K."/>
            <person name="Healey A."/>
            <person name="Mamidi S."/>
            <person name="Sreedasyam A."/>
            <person name="Shu S."/>
            <person name="Feldman M."/>
            <person name="Wu J."/>
            <person name="Yu Y."/>
            <person name="Chen C."/>
            <person name="Johnson J."/>
            <person name="Rokhsar D."/>
            <person name="Baxter I."/>
            <person name="Schmutz J."/>
            <person name="Brutnell T."/>
            <person name="Kellogg E."/>
        </authorList>
    </citation>
    <scope>NUCLEOTIDE SEQUENCE [LARGE SCALE GENOMIC DNA]</scope>
</reference>
<evidence type="ECO:0000313" key="2">
    <source>
        <dbReference type="EMBL" id="TKW20614.1"/>
    </source>
</evidence>
<gene>
    <name evidence="2" type="ORF">SEVIR_4G100800v2</name>
</gene>
<dbReference type="EMBL" id="CM016555">
    <property type="protein sequence ID" value="TKW20614.1"/>
    <property type="molecule type" value="Genomic_DNA"/>
</dbReference>
<accession>A0A4U6UYZ3</accession>
<dbReference type="OMA" id="HIRDIHD"/>
<dbReference type="InterPro" id="IPR055411">
    <property type="entry name" value="LRR_FXL15/At3g58940/PEG3-like"/>
</dbReference>
<feature type="domain" description="FBD" evidence="1">
    <location>
        <begin position="182"/>
        <end position="254"/>
    </location>
</feature>
<dbReference type="Pfam" id="PF24758">
    <property type="entry name" value="LRR_At5g56370"/>
    <property type="match status" value="1"/>
</dbReference>
<organism evidence="2 3">
    <name type="scientific">Setaria viridis</name>
    <name type="common">Green bristlegrass</name>
    <name type="synonym">Setaria italica subsp. viridis</name>
    <dbReference type="NCBI Taxonomy" id="4556"/>
    <lineage>
        <taxon>Eukaryota</taxon>
        <taxon>Viridiplantae</taxon>
        <taxon>Streptophyta</taxon>
        <taxon>Embryophyta</taxon>
        <taxon>Tracheophyta</taxon>
        <taxon>Spermatophyta</taxon>
        <taxon>Magnoliopsida</taxon>
        <taxon>Liliopsida</taxon>
        <taxon>Poales</taxon>
        <taxon>Poaceae</taxon>
        <taxon>PACMAD clade</taxon>
        <taxon>Panicoideae</taxon>
        <taxon>Panicodae</taxon>
        <taxon>Paniceae</taxon>
        <taxon>Cenchrinae</taxon>
        <taxon>Setaria</taxon>
    </lineage>
</organism>
<dbReference type="SMART" id="SM00579">
    <property type="entry name" value="FBD"/>
    <property type="match status" value="1"/>
</dbReference>
<dbReference type="InterPro" id="IPR006566">
    <property type="entry name" value="FBD"/>
</dbReference>
<evidence type="ECO:0000259" key="1">
    <source>
        <dbReference type="SMART" id="SM00579"/>
    </source>
</evidence>